<keyword evidence="2" id="KW-0677">Repeat</keyword>
<dbReference type="SMART" id="SM00320">
    <property type="entry name" value="WD40"/>
    <property type="match status" value="5"/>
</dbReference>
<dbReference type="Proteomes" id="UP000030651">
    <property type="component" value="Unassembled WGS sequence"/>
</dbReference>
<dbReference type="PANTHER" id="PTHR19854:SF1">
    <property type="entry name" value="GUANINE NUCLEOTIDE-BINDING PROTEIN SUBUNIT BETA-LIKE PROTEIN 1"/>
    <property type="match status" value="1"/>
</dbReference>
<comment type="function">
    <text evidence="3">Component of the ASTRA complex involved in chromatin remodeling.</text>
</comment>
<evidence type="ECO:0000256" key="6">
    <source>
        <dbReference type="ARBA" id="ARBA00040563"/>
    </source>
</evidence>
<dbReference type="InterPro" id="IPR001680">
    <property type="entry name" value="WD40_rpt"/>
</dbReference>
<comment type="subunit">
    <text evidence="5">Component of the ASTRA chromatin remodeling machinery complex.</text>
</comment>
<dbReference type="STRING" id="1229662.W3WIC2"/>
<dbReference type="HOGENOM" id="CLU_041940_0_1_1"/>
<dbReference type="EMBL" id="KI912121">
    <property type="protein sequence ID" value="ETS73633.1"/>
    <property type="molecule type" value="Genomic_DNA"/>
</dbReference>
<accession>W3WIC2</accession>
<proteinExistence type="inferred from homology"/>
<dbReference type="FunCoup" id="W3WIC2">
    <property type="interactions" value="49"/>
</dbReference>
<keyword evidence="1 7" id="KW-0853">WD repeat</keyword>
<dbReference type="PROSITE" id="PS50082">
    <property type="entry name" value="WD_REPEATS_2"/>
    <property type="match status" value="2"/>
</dbReference>
<dbReference type="SUPFAM" id="SSF50978">
    <property type="entry name" value="WD40 repeat-like"/>
    <property type="match status" value="1"/>
</dbReference>
<dbReference type="InParanoid" id="W3WIC2"/>
<comment type="similarity">
    <text evidence="4">Belongs to the WD repeat ASA1 family.</text>
</comment>
<dbReference type="KEGG" id="pfy:PFICI_14579"/>
<dbReference type="OMA" id="WHKEGVY"/>
<dbReference type="InterPro" id="IPR015943">
    <property type="entry name" value="WD40/YVTN_repeat-like_dom_sf"/>
</dbReference>
<dbReference type="OrthoDB" id="7668193at2759"/>
<protein>
    <recommendedName>
        <fullName evidence="6">ASTRA-associated protein 1</fullName>
    </recommendedName>
</protein>
<organism evidence="9 10">
    <name type="scientific">Pestalotiopsis fici (strain W106-1 / CGMCC3.15140)</name>
    <dbReference type="NCBI Taxonomy" id="1229662"/>
    <lineage>
        <taxon>Eukaryota</taxon>
        <taxon>Fungi</taxon>
        <taxon>Dikarya</taxon>
        <taxon>Ascomycota</taxon>
        <taxon>Pezizomycotina</taxon>
        <taxon>Sordariomycetes</taxon>
        <taxon>Xylariomycetidae</taxon>
        <taxon>Amphisphaeriales</taxon>
        <taxon>Sporocadaceae</taxon>
        <taxon>Pestalotiopsis</taxon>
    </lineage>
</organism>
<evidence type="ECO:0000313" key="10">
    <source>
        <dbReference type="Proteomes" id="UP000030651"/>
    </source>
</evidence>
<evidence type="ECO:0000256" key="5">
    <source>
        <dbReference type="ARBA" id="ARBA00038749"/>
    </source>
</evidence>
<evidence type="ECO:0000256" key="3">
    <source>
        <dbReference type="ARBA" id="ARBA00037338"/>
    </source>
</evidence>
<evidence type="ECO:0000256" key="8">
    <source>
        <dbReference type="SAM" id="MobiDB-lite"/>
    </source>
</evidence>
<evidence type="ECO:0000313" key="9">
    <source>
        <dbReference type="EMBL" id="ETS73633.1"/>
    </source>
</evidence>
<dbReference type="AlphaFoldDB" id="W3WIC2"/>
<dbReference type="InterPro" id="IPR019775">
    <property type="entry name" value="WD40_repeat_CS"/>
</dbReference>
<evidence type="ECO:0000256" key="7">
    <source>
        <dbReference type="PROSITE-ProRule" id="PRU00221"/>
    </source>
</evidence>
<reference evidence="10" key="1">
    <citation type="journal article" date="2015" name="BMC Genomics">
        <title>Genomic and transcriptomic analysis of the endophytic fungus Pestalotiopsis fici reveals its lifestyle and high potential for synthesis of natural products.</title>
        <authorList>
            <person name="Wang X."/>
            <person name="Zhang X."/>
            <person name="Liu L."/>
            <person name="Xiang M."/>
            <person name="Wang W."/>
            <person name="Sun X."/>
            <person name="Che Y."/>
            <person name="Guo L."/>
            <person name="Liu G."/>
            <person name="Guo L."/>
            <person name="Wang C."/>
            <person name="Yin W.B."/>
            <person name="Stadler M."/>
            <person name="Zhang X."/>
            <person name="Liu X."/>
        </authorList>
    </citation>
    <scope>NUCLEOTIDE SEQUENCE [LARGE SCALE GENOMIC DNA]</scope>
    <source>
        <strain evidence="10">W106-1 / CGMCC3.15140</strain>
    </source>
</reference>
<feature type="region of interest" description="Disordered" evidence="8">
    <location>
        <begin position="254"/>
        <end position="287"/>
    </location>
</feature>
<dbReference type="PROSITE" id="PS50294">
    <property type="entry name" value="WD_REPEATS_REGION"/>
    <property type="match status" value="1"/>
</dbReference>
<evidence type="ECO:0000256" key="1">
    <source>
        <dbReference type="ARBA" id="ARBA00022574"/>
    </source>
</evidence>
<feature type="repeat" description="WD" evidence="7">
    <location>
        <begin position="421"/>
        <end position="436"/>
    </location>
</feature>
<name>W3WIC2_PESFW</name>
<dbReference type="GeneID" id="19279592"/>
<dbReference type="Gene3D" id="2.130.10.10">
    <property type="entry name" value="YVTN repeat-like/Quinoprotein amine dehydrogenase"/>
    <property type="match status" value="3"/>
</dbReference>
<dbReference type="PROSITE" id="PS00678">
    <property type="entry name" value="WD_REPEATS_1"/>
    <property type="match status" value="1"/>
</dbReference>
<dbReference type="InterPro" id="IPR036322">
    <property type="entry name" value="WD40_repeat_dom_sf"/>
</dbReference>
<keyword evidence="10" id="KW-1185">Reference proteome</keyword>
<dbReference type="Pfam" id="PF00400">
    <property type="entry name" value="WD40"/>
    <property type="match status" value="3"/>
</dbReference>
<evidence type="ECO:0000256" key="2">
    <source>
        <dbReference type="ARBA" id="ARBA00022737"/>
    </source>
</evidence>
<sequence>MASQSESEPATPKSVLRGHQAQVHATAFVRDNQRLASGDAEGYVVLWDLTIMRPRAVWQAHTNAILGIASWGNDKIITHGRDHRLIVWKISENDESRLSTTLPLDPLPDERPQPWVLHILEVNTMNFCSFGHCPASPDGGIDEILIAVPNTLASESVDIWKLPAQERLYTVHAPEKSEKSGMVMALDIFHLDSSLVLVTAYENGFVTVSQQDVDDSWNLVYRAQSHSQPVLSLGVAPSKDYFLTSSADALLVRHPIPKPSEDRPPILGNIPSTNERKPPSAPGSGMSLLSAALAGEPRPPRLQKKPPREVQTQPLKILNTKHSGQQSLQIRSDGRIFATAGWDSKVRVYSAKTMKELAVLKWHQVGCYTVTFVDMEVSATQERIEVPKNESDGESTAIMPSSKDLTVKERRIKQAKEAHWLAAGSKDGRISLWDIY</sequence>
<dbReference type="PANTHER" id="PTHR19854">
    <property type="entry name" value="TRANSDUCIN BETA-LIKE 3"/>
    <property type="match status" value="1"/>
</dbReference>
<dbReference type="eggNOG" id="KOG0322">
    <property type="taxonomic scope" value="Eukaryota"/>
</dbReference>
<gene>
    <name evidence="9" type="ORF">PFICI_14579</name>
</gene>
<dbReference type="RefSeq" id="XP_007841351.1">
    <property type="nucleotide sequence ID" value="XM_007843160.1"/>
</dbReference>
<feature type="repeat" description="WD" evidence="7">
    <location>
        <begin position="16"/>
        <end position="49"/>
    </location>
</feature>
<evidence type="ECO:0000256" key="4">
    <source>
        <dbReference type="ARBA" id="ARBA00037931"/>
    </source>
</evidence>